<keyword evidence="2" id="KW-1185">Reference proteome</keyword>
<dbReference type="InterPro" id="IPR011006">
    <property type="entry name" value="CheY-like_superfamily"/>
</dbReference>
<evidence type="ECO:0000313" key="2">
    <source>
        <dbReference type="Proteomes" id="UP000198711"/>
    </source>
</evidence>
<sequence length="138" mass="15940">MDNAIKLLLSMYNNHFKEGFADLIAYKGDITVVGNCILKEDIEKFCQNLKTRPDIIMMDIKYYTFELMKALINDDAGIKIIGVTSFYNDHIASTLKEIGAKGYLIRNYERETMYHIVRSVHEGKIMIDKDVVEQSLSY</sequence>
<dbReference type="Gene3D" id="3.40.50.2300">
    <property type="match status" value="1"/>
</dbReference>
<dbReference type="Proteomes" id="UP000198711">
    <property type="component" value="Unassembled WGS sequence"/>
</dbReference>
<comment type="caution">
    <text evidence="1">The sequence shown here is derived from an EMBL/GenBank/DDBJ whole genome shotgun (WGS) entry which is preliminary data.</text>
</comment>
<organism evidence="1 2">
    <name type="scientific">Hydrobacter penzbergensis</name>
    <dbReference type="NCBI Taxonomy" id="1235997"/>
    <lineage>
        <taxon>Bacteria</taxon>
        <taxon>Pseudomonadati</taxon>
        <taxon>Bacteroidota</taxon>
        <taxon>Chitinophagia</taxon>
        <taxon>Chitinophagales</taxon>
        <taxon>Chitinophagaceae</taxon>
        <taxon>Hydrobacter</taxon>
    </lineage>
</organism>
<dbReference type="EMBL" id="FNNO01000001">
    <property type="protein sequence ID" value="SDW03526.1"/>
    <property type="molecule type" value="Genomic_DNA"/>
</dbReference>
<reference evidence="1 2" key="1">
    <citation type="submission" date="2016-10" db="EMBL/GenBank/DDBJ databases">
        <authorList>
            <person name="Varghese N."/>
            <person name="Submissions S."/>
        </authorList>
    </citation>
    <scope>NUCLEOTIDE SEQUENCE [LARGE SCALE GENOMIC DNA]</scope>
    <source>
        <strain evidence="1 2">DSM 25353</strain>
    </source>
</reference>
<dbReference type="RefSeq" id="WP_092721272.1">
    <property type="nucleotide sequence ID" value="NZ_FNNO01000001.1"/>
</dbReference>
<protein>
    <recommendedName>
        <fullName evidence="3">Response regulator receiver domain-containing protein</fullName>
    </recommendedName>
</protein>
<dbReference type="SUPFAM" id="SSF52172">
    <property type="entry name" value="CheY-like"/>
    <property type="match status" value="1"/>
</dbReference>
<name>A0A8X8ID43_9BACT</name>
<proteinExistence type="predicted"/>
<evidence type="ECO:0008006" key="3">
    <source>
        <dbReference type="Google" id="ProtNLM"/>
    </source>
</evidence>
<evidence type="ECO:0000313" key="1">
    <source>
        <dbReference type="EMBL" id="SDW03526.1"/>
    </source>
</evidence>
<accession>A0A8X8ID43</accession>
<dbReference type="AlphaFoldDB" id="A0A8X8ID43"/>
<gene>
    <name evidence="1" type="ORF">SAMN05444410_10176</name>
</gene>